<reference evidence="1" key="3">
    <citation type="submission" date="2000-06" db="EMBL/GenBank/DDBJ databases">
        <authorList>
            <person name="Cheuk R."/>
            <person name="Shinn P."/>
            <person name="Brooks S."/>
            <person name="Buehler E."/>
            <person name="Chao Q."/>
            <person name="Johnson-Hopson C."/>
            <person name="Khan S."/>
            <person name="Kim C."/>
            <person name="Altafi H."/>
            <person name="Bei B."/>
            <person name="Chin C."/>
            <person name="Chiou J."/>
            <person name="Choi E."/>
            <person name="Conn L."/>
            <person name="Conway A."/>
            <person name="Gonzalez A."/>
            <person name="Hansen N."/>
            <person name="Howing B."/>
            <person name="Koo T."/>
            <person name="Lam B."/>
            <person name="Lee J."/>
            <person name="Lenz C."/>
            <person name="Li J."/>
            <person name="Liu A."/>
            <person name="Liu J."/>
            <person name="Liu S."/>
            <person name="Mukharsky N."/>
            <person name="Nguyen M."/>
            <person name="Palm C."/>
            <person name="Pham P."/>
            <person name="Sakano H."/>
            <person name="Schwartz J."/>
            <person name="Southwick A."/>
            <person name="Thaveri A."/>
            <person name="Toriumi M."/>
            <person name="Vaysberg M."/>
            <person name="Yu G."/>
            <person name="Davis R."/>
            <person name="Federspiel N."/>
            <person name="Theologis A."/>
            <person name="Ecker J."/>
        </authorList>
    </citation>
    <scope>NUCLEOTIDE SEQUENCE</scope>
</reference>
<accession>Q9LNR5</accession>
<reference key="1">
    <citation type="journal article" date="2000" name="Nature">
        <title>Sequence and analysis of chromosome 1 of the plant Arabidopsis thaliana.</title>
        <authorList>
            <person name="Theologis A."/>
            <person name="Ecker J.R."/>
            <person name="Palm C.J."/>
            <person name="Federspiel N.A."/>
            <person name="Kaul S."/>
            <person name="White O."/>
            <person name="Alonso J."/>
            <person name="Altafi H."/>
            <person name="Araujo R."/>
            <person name="Bowman C.L."/>
            <person name="Brooks S.Y."/>
            <person name="Buehler E."/>
            <person name="Chan A."/>
            <person name="Chao Q."/>
            <person name="Chen H."/>
            <person name="Cheuk R.F."/>
            <person name="Chin C.W."/>
            <person name="Chung M.K."/>
            <person name="Conn L."/>
            <person name="Conway A.B."/>
            <person name="Conway A.R."/>
            <person name="Creasy T.H."/>
            <person name="Dewar K."/>
            <person name="Dunn P."/>
            <person name="Etgu P."/>
            <person name="Feldblyum T.V."/>
            <person name="Feng J."/>
            <person name="Fong B."/>
            <person name="Fujii C.Y."/>
            <person name="Gill J.E."/>
            <person name="Goldsmith A.D."/>
            <person name="Haas B."/>
            <person name="Hansen N.F."/>
            <person name="Hughes B."/>
            <person name="Huizar L."/>
            <person name="Hunter J.L."/>
            <person name="Jenkins J."/>
            <person name="Johnson-Hopson C."/>
            <person name="Khan S."/>
            <person name="Khaykin E."/>
            <person name="Kim C.J."/>
            <person name="Koo H.L."/>
            <person name="Kremenetskaia I."/>
            <person name="Kurtz D.B."/>
            <person name="Kwan A."/>
            <person name="Lam B."/>
            <person name="Langin-Hooper S."/>
            <person name="Lee A."/>
            <person name="Lee J.M."/>
            <person name="Lenz C.A."/>
            <person name="Li J.H."/>
            <person name="Li Y."/>
            <person name="Lin X."/>
            <person name="Liu S.X."/>
            <person name="Liu Z.A."/>
            <person name="Luros J.S."/>
            <person name="Maiti R."/>
            <person name="Marziali A."/>
            <person name="Militscher J."/>
            <person name="Miranda M."/>
            <person name="Nguyen M."/>
            <person name="Nierman W.C."/>
            <person name="Osborne B.I."/>
            <person name="Pai G."/>
            <person name="Peterson J."/>
            <person name="Pham P.K."/>
            <person name="Rizzo M."/>
            <person name="Rooney T."/>
            <person name="Rowley D."/>
            <person name="Sakano H."/>
            <person name="Salzberg S.L."/>
            <person name="Schwartz J.R."/>
            <person name="Shinn P."/>
            <person name="Southwick A.M."/>
            <person name="Sun H."/>
            <person name="Tallon L.J."/>
            <person name="Tambunga G."/>
            <person name="Toriumi M.J."/>
            <person name="Town C.D."/>
            <person name="Utterback T."/>
            <person name="Van Aken S."/>
            <person name="Vaysberg M."/>
            <person name="Vysotskaia V.S."/>
            <person name="Walker M."/>
            <person name="Wu D."/>
            <person name="Yu G."/>
            <person name="Fraser C.M."/>
            <person name="Venter J.C."/>
            <person name="Davis R.W."/>
        </authorList>
    </citation>
    <scope>NUCLEOTIDE SEQUENCE [LARGE SCALE GENOMIC DNA]</scope>
    <source>
        <strain>cv. Columbia</strain>
    </source>
</reference>
<protein>
    <submittedName>
        <fullName evidence="1">F1L3.9</fullName>
    </submittedName>
</protein>
<evidence type="ECO:0000313" key="1">
    <source>
        <dbReference type="EMBL" id="AAF79460.1"/>
    </source>
</evidence>
<organism evidence="1">
    <name type="scientific">Arabidopsis thaliana</name>
    <name type="common">Mouse-ear cress</name>
    <dbReference type="NCBI Taxonomy" id="3702"/>
    <lineage>
        <taxon>Eukaryota</taxon>
        <taxon>Viridiplantae</taxon>
        <taxon>Streptophyta</taxon>
        <taxon>Embryophyta</taxon>
        <taxon>Tracheophyta</taxon>
        <taxon>Spermatophyta</taxon>
        <taxon>Magnoliopsida</taxon>
        <taxon>eudicotyledons</taxon>
        <taxon>Gunneridae</taxon>
        <taxon>Pentapetalae</taxon>
        <taxon>rosids</taxon>
        <taxon>malvids</taxon>
        <taxon>Brassicales</taxon>
        <taxon>Brassicaceae</taxon>
        <taxon>Camelineae</taxon>
        <taxon>Arabidopsis</taxon>
    </lineage>
</organism>
<dbReference type="AlphaFoldDB" id="Q9LNR5"/>
<reference evidence="1" key="2">
    <citation type="submission" date="2000-04" db="EMBL/GenBank/DDBJ databases">
        <title>Genomic sequence for Arabidopsis thaliana BAC F1L3 from chromosome I.</title>
        <authorList>
            <person name="Khan S."/>
            <person name="Brooks S."/>
            <person name="Buehler E."/>
            <person name="Chao Q."/>
            <person name="Johnson-Hopson C."/>
            <person name="Kim C."/>
            <person name="Shinn P."/>
            <person name="Altafi H."/>
            <person name="Bei Q."/>
            <person name="Chin C."/>
            <person name="Chiou J."/>
            <person name="Choi E."/>
            <person name="Conn L."/>
            <person name="Conway A."/>
            <person name="Gonzales A."/>
            <person name="Hansen N."/>
            <person name="Howng B."/>
            <person name="Koo T."/>
            <person name="Lam B."/>
            <person name="Lee J."/>
            <person name="Lenz C."/>
            <person name="Li J."/>
            <person name="Liu A."/>
            <person name="Liu K."/>
            <person name="Liu S."/>
            <person name="Mukharsky N."/>
            <person name="Nguyen M."/>
            <person name="Palm C."/>
            <person name="Pham P."/>
            <person name="Sakano H."/>
            <person name="Schwartz J."/>
            <person name="Southwick A."/>
            <person name="Thaveri A."/>
            <person name="Toriumi M."/>
            <person name="Vaysberg M."/>
            <person name="Yu G."/>
            <person name="Federspiel N.A."/>
            <person name="Theologis A."/>
            <person name="Ecker J.R."/>
        </authorList>
    </citation>
    <scope>NUCLEOTIDE SEQUENCE</scope>
</reference>
<name>Q9LNR5_ARATH</name>
<dbReference type="EMBL" id="AC022492">
    <property type="protein sequence ID" value="AAF79460.1"/>
    <property type="molecule type" value="Genomic_DNA"/>
</dbReference>
<proteinExistence type="predicted"/>
<sequence>MYSFSKVLSRNLHGRCKMRVSWAFKLYYSKTIELELSKRVVHVH</sequence>